<evidence type="ECO:0000259" key="2">
    <source>
        <dbReference type="PROSITE" id="PS51717"/>
    </source>
</evidence>
<dbReference type="PROSITE" id="PS51717">
    <property type="entry name" value="G_VLIG"/>
    <property type="match status" value="3"/>
</dbReference>
<feature type="domain" description="VLIG-type G" evidence="2">
    <location>
        <begin position="627"/>
        <end position="869"/>
    </location>
</feature>
<dbReference type="Proteomes" id="UP001295444">
    <property type="component" value="Chromosome 07"/>
</dbReference>
<protein>
    <submittedName>
        <fullName evidence="3">Up-regulator of cell proliferation-like</fullName>
    </submittedName>
</protein>
<dbReference type="GO" id="GO:0005525">
    <property type="term" value="F:GTP binding"/>
    <property type="evidence" value="ECO:0007669"/>
    <property type="project" value="InterPro"/>
</dbReference>
<keyword evidence="4" id="KW-1185">Reference proteome</keyword>
<dbReference type="Pfam" id="PF25683">
    <property type="entry name" value="URGCP_GTPase"/>
    <property type="match status" value="3"/>
</dbReference>
<evidence type="ECO:0000256" key="1">
    <source>
        <dbReference type="ARBA" id="ARBA00006828"/>
    </source>
</evidence>
<dbReference type="Pfam" id="PF25496">
    <property type="entry name" value="URGCP"/>
    <property type="match status" value="3"/>
</dbReference>
<name>A0AAD1WEL1_PELCU</name>
<dbReference type="PANTHER" id="PTHR14819">
    <property type="entry name" value="GTP-BINDING"/>
    <property type="match status" value="1"/>
</dbReference>
<feature type="domain" description="VLIG-type G" evidence="2">
    <location>
        <begin position="2520"/>
        <end position="2764"/>
    </location>
</feature>
<dbReference type="Pfam" id="PF25974">
    <property type="entry name" value="URGCP_9th"/>
    <property type="match status" value="1"/>
</dbReference>
<dbReference type="SUPFAM" id="SSF52540">
    <property type="entry name" value="P-loop containing nucleoside triphosphate hydrolases"/>
    <property type="match status" value="3"/>
</dbReference>
<dbReference type="InterPro" id="IPR057365">
    <property type="entry name" value="URGCP"/>
</dbReference>
<evidence type="ECO:0000313" key="4">
    <source>
        <dbReference type="Proteomes" id="UP001295444"/>
    </source>
</evidence>
<sequence>MDNSEHASESLRHLKNELDKIADLSLLLEVLPITLEEQTQMPTDCNLKERIEYYLNLKLGEGEPDCQQCLSYLEERTSELPELAQVLWGHGPNRTRDMSPTSLTFQSNSEDIISIHPLDVLCAFLHCSDNSLQQQILLKMTTCQFAVPLLLPAGDGKTYTLMLWAMRDIVKMWTPHSLISIRGFCEENLVNIPMPTFSFMRLGTCNVSKSKLLNAVLSPSHTHHDIFIHRDLESGFSPRTISDGLLEISWYFPAGREHSDIFPEPIAVTNLRGNLESNLTQFSFLTHVSSAVLIFAESIEKEHYQWLSDCEPGNANFFFIICPPDGKQVNEETIDYLSKILQLLKINRSHCILKEPMNNEADMVRQVQTLIRNLLKSSPKRIKLEDMADLAFEFGIHVDEDSDGFKIAKKRAQEITSEIKDVVPHKKNTMKLQGSPWKQMAKCEKEICRMRQQSDANGETYRSELKKQILALRKEQSRQNLPGGIEKFLDALIELPHTDRLYFLKWMKFYLDSVSRKNLTGLKAEYSKKCNLSTNAEELKQLDQTIADTSLGIEHYLRELGQFYEAECFMVINQEIAQRRFSKLPGIAADLLLDGFPLELIDGDASNIPLQWITDVLTELDTKTGGQCRMRVISVLGVQSTGKSTLLNTMFGLQFAVASGRCTRGAFMTLIKVKDNIQKELGCNFILVIDTEGLKAPELASLEDSYEHDNELATLVVGLSDITIINMSMENTAEMKDTLQIVVHAFLRMKEVGKKPNCQFVHQNVSDVSAYEKNMRDRRKLLEMLDEMTKSAAKMEKRDGITSFGDVMDYNPEEHVWYLPGLWQGVPPMAPINSGYAESIFALKKYLFALMKSKYELKTEFETMWKNTLEAKLLILGRATPCFQKMHDNFIKENDPWLCLESSKSQYFSIFKSIFHDKDECQNRAKRFCDLFNDILTNVNSLEYKSRTFFQYTVLRKLLEDNRFDQYVEYINKYEKFVKQWILNYIKDKYKEPRSLECLQLKLHSFIISKVKENLRDPKTIESSNVSDFLNNFCDKLKKELVISQDDMKVIVFQNSAPVQQFSSDIEFLLCKTGDEIMSTMKDVDIESILSKVTMKPEDELFKKVFGCGKQCPFWSRENYRMIVIISLVLKGLKVTSSDKGTQSLKAEGMGNGEAEAVTNRYVEIIVDYEEAVEDYSKRIQAMIDHRKRLFNRQLARQSGQDYVRNGGWRTINAVWEEKKKGLDQKAKNNESSSLHPLDVLCVLLHCSDDFLKQEIVTKMSMCQFAVPLLLPAGDGANCTLMLWTMRDIVKRWRPHILADSKGFKEDNIVNIPVPTFSFVRMGKTKLSKSKILNQVINPVQQLHDFFIHDNMQGGNIKRKISDGLVEMSWYFPSGRESSDIFPEPIAVTNLRGDLESNWTQFNFLTQVSSAVFIFTESIGEREFRLLSNCDNKDTKFCLIITPSPGKDVTEETLHNLQKSDNDTCMVERIKYIITFFLKSCLRKIKIQNMENQASELGICVDESSAECRKAREHAGKITKEIEDLISYKKETMSLQGDLWKQVSQIEKEMCRMKKQGDKFAQEYQCELINQRLSLKKKQYACALPSGIKMFIDALVQLSHTKKHYFLKWMKLELDSIALSILSALQEEYKNKYKNEMKNSEELKLLDQNISDSSLGIEHFLREMGQLYEAECSMFKEKQIQKNMRQFTRLPGIAADLLLDGFPLELIDGDAANIPLQWITDILTELDTKTGGQCTMRVITVLGVQSTGKSTLLNTMFGLQFPVASGRCTRGAFMALIKVEDDFQEELGCDFIFIIDTEGLKAPELASLEDSHEHDNELATLNINLLEEAFAGCNKYTTGMSLRVTWPNHDIKQTAGCVCQSQVIAIRGATGRRIECRGASWEHLEFKETGIERGERIEQCFQSDKRTDLEELLVKLEMECFAHSKLTLKRILNIRKENITNTDPQNIQDIPWHFLKKLLALNRSARNIQCKKHTYNQASDVDTNTSNDLFKVFGFSIEEDRSHCLHPLDVLCVLLHCSDNFLQQEIVAKMSMCQFAVPLLLPIGDRTNCTFMLWVMRDIVKRWRPHSLADRKGFKEDNVVNIPMPTFSFVRLGKTKLSKSKILNQVLSPTQQHNDFFIHDNMQGGNIERKVSDGLVEMSWYFPSGSERSDIFPEPIAVTNLRGDLESHWTQFIFLTRVSSAVFIFTESIGEREFRMLSNCDNKDTKFYIIITPSPGTNVNKETLQNLQNIMSKLQLVMANIIIKTNTDNDTALTKKIQLSINCFLNDNPKITEIRNMEKQITGLDICVDETSNGCCKAKEIAEKITEEIRDVSQYKKESLILQGALWKQISIKEKEMCRMKNQGHKDAQKYLGELRSERTSLHKTQHGHSLPSGLKQFTDAIVNLPPIEKHYFLKWMKFDLDLIARGNLSALQADYKEKCNSPFDNQDELKQLDQKISDSSLGIEHFLREMGQFYEAECSMINEDIINKDERQFARLPGIAADLLLDGFPLELIDGDASNIPLRWITDVLTELDTKTGGQCRMRVISVLGIQSTGKSTLLNTMFGLQFPVSSGRCTRGAFMTFIKVDDDFQEELGCNFILVIDTEGLKAPELASLEGSYEHDNELATLVVGLSDITIINMSMENTAEMKDILQIVVHAFLRMKEIGKKPKCQFVHQNVSDVSAHDKNMRDRKKFSEQLDEMTNIATKMEKKHSISKFCDVMDYDTEKDSWYIPGLWHGVPPMAPVNYGYSENVSVLKMYLADILKTQSSSNKPLNVKEFIEWIRSLWNAVKHEKFIFSFRNSLVAEAYNKLSIQFSEWEWDFTKAVHSWVINTETQIRNQPADTLNTERDTHYDDELQKLLCEEERKMSELLGKYFENKSDSVHLIEKYKEEFFMKVKFLKNELERNALYKCREAYHIQKSNHKIRCIQDEYQKKIERRVIDLIQSCRELNHLLCDKYLEEEFNAMWQNTSSTLQIEPLQRRNVSQTILHQLRNEMSLKGSDINKKLLNVNSLEEYGKKEFQMNKSYVDPSWLSVKQNEQYINLEHYEIISQLGKSLIEISNGYVTEKVNTRLDYDDTYFQELLHSIDFRLQNQNVRGIHFSSIFELEIKLLIFGRATQAFQKMHEEFIQENDPKICLEKLKSKYFSTFLTIYHEKDQSQHRAKLFCELCLKPALTMYIFKELGKEIVDDILKSSDNKIFNSRSFFQAAVLKDLLEKEDFHNILKYIKEYALFVKDWILKFILDKYKEPSQLETLQTNILSTIVKKNIHILSNEEYLTCPNIANFLENICEKLNHELIIPQYQMNMVTFSNNVNVNQFSKDVKMFISETENQILSEVKCLSIETILTKVTLNPVDELLKKVIGCGEQCPFCKVPCEAGGTGHTEHFASIHRPQGLRKLRWDPDDSLAVNICSTSVVSSDCFWNCKTGGKQHSYKEYRTIYPDWAIQPDPSIQSSDYWKYIFVKFNKRFAIEYGLNPAKLPEEWKQISKEQALRSLKEVFNMN</sequence>
<accession>A0AAD1WEL1</accession>
<reference evidence="3" key="1">
    <citation type="submission" date="2022-03" db="EMBL/GenBank/DDBJ databases">
        <authorList>
            <person name="Alioto T."/>
            <person name="Alioto T."/>
            <person name="Gomez Garrido J."/>
        </authorList>
    </citation>
    <scope>NUCLEOTIDE SEQUENCE</scope>
</reference>
<feature type="domain" description="VLIG-type G" evidence="2">
    <location>
        <begin position="1733"/>
        <end position="1825"/>
    </location>
</feature>
<organism evidence="3 4">
    <name type="scientific">Pelobates cultripes</name>
    <name type="common">Western spadefoot toad</name>
    <dbReference type="NCBI Taxonomy" id="61616"/>
    <lineage>
        <taxon>Eukaryota</taxon>
        <taxon>Metazoa</taxon>
        <taxon>Chordata</taxon>
        <taxon>Craniata</taxon>
        <taxon>Vertebrata</taxon>
        <taxon>Euteleostomi</taxon>
        <taxon>Amphibia</taxon>
        <taxon>Batrachia</taxon>
        <taxon>Anura</taxon>
        <taxon>Pelobatoidea</taxon>
        <taxon>Pelobatidae</taxon>
        <taxon>Pelobates</taxon>
    </lineage>
</organism>
<dbReference type="EMBL" id="OW240918">
    <property type="protein sequence ID" value="CAH2307934.1"/>
    <property type="molecule type" value="Genomic_DNA"/>
</dbReference>
<dbReference type="PANTHER" id="PTHR14819:SF9">
    <property type="entry name" value="UP-REGULATOR OF CELL PROLIFERATION-LIKE"/>
    <property type="match status" value="1"/>
</dbReference>
<evidence type="ECO:0000313" key="3">
    <source>
        <dbReference type="EMBL" id="CAH2307934.1"/>
    </source>
</evidence>
<dbReference type="InterPro" id="IPR058641">
    <property type="entry name" value="GVIN1_dom"/>
</dbReference>
<proteinExistence type="inferred from homology"/>
<dbReference type="InterPro" id="IPR027417">
    <property type="entry name" value="P-loop_NTPase"/>
</dbReference>
<dbReference type="Gene3D" id="3.40.50.300">
    <property type="entry name" value="P-loop containing nucleotide triphosphate hydrolases"/>
    <property type="match status" value="3"/>
</dbReference>
<dbReference type="InterPro" id="IPR030383">
    <property type="entry name" value="G_VLIG_dom"/>
</dbReference>
<gene>
    <name evidence="3" type="ORF">PECUL_23A051001</name>
</gene>
<comment type="similarity">
    <text evidence="1">Belongs to the TRAFAC class dynamin-like GTPase superfamily. Very large inducible GTPase (VLIG) family.</text>
</comment>
<dbReference type="InterPro" id="IPR052986">
    <property type="entry name" value="VLIG_GTPase"/>
</dbReference>